<dbReference type="InterPro" id="IPR002075">
    <property type="entry name" value="NTF2_dom"/>
</dbReference>
<evidence type="ECO:0000256" key="3">
    <source>
        <dbReference type="ARBA" id="ARBA00022448"/>
    </source>
</evidence>
<keyword evidence="4" id="KW-0433">Leucine-rich repeat</keyword>
<accession>A0A9P9Y5P7</accession>
<evidence type="ECO:0000256" key="1">
    <source>
        <dbReference type="ARBA" id="ARBA00004123"/>
    </source>
</evidence>
<feature type="region of interest" description="Disordered" evidence="8">
    <location>
        <begin position="1"/>
        <end position="110"/>
    </location>
</feature>
<dbReference type="Pfam" id="PF22602">
    <property type="entry name" value="NXF_NTF2"/>
    <property type="match status" value="1"/>
</dbReference>
<dbReference type="GO" id="GO:0005634">
    <property type="term" value="C:nucleus"/>
    <property type="evidence" value="ECO:0007669"/>
    <property type="project" value="UniProtKB-SubCell"/>
</dbReference>
<feature type="region of interest" description="Disordered" evidence="8">
    <location>
        <begin position="590"/>
        <end position="612"/>
    </location>
</feature>
<dbReference type="Gene3D" id="3.80.10.10">
    <property type="entry name" value="Ribonuclease Inhibitor"/>
    <property type="match status" value="1"/>
</dbReference>
<evidence type="ECO:0000256" key="6">
    <source>
        <dbReference type="ARBA" id="ARBA00022816"/>
    </source>
</evidence>
<dbReference type="PANTHER" id="PTHR10662:SF22">
    <property type="entry name" value="NUCLEAR RNA EXPORT FACTOR 1"/>
    <property type="match status" value="1"/>
</dbReference>
<feature type="domain" description="TAP-C" evidence="10">
    <location>
        <begin position="616"/>
        <end position="661"/>
    </location>
</feature>
<sequence length="661" mass="71944">MAPRGAKAKTATAGRETRSTTLNSKSSSRGGISKRRGQGRVDNDGDLDMGAGATRTQHGGDGNARGRGDGKNGRGASKTAQTILKHLTSGDADRISSRVKNPEAAKQARSKANAAPVVYLRVHGHKASKASSSKDGGLSQLLAFLERKSTERVRSKSRNVIIRKSHSVGDYVFVGVSKIDAEEILKLNNFSFAGSKLEIIETEDGLGHHGSATESKETQELRAKLQEILSQRYTSEVKLLKLDALTTDASLVALGMFDNRERALKTFKGLMAICDGLFKTAKAKQEAIESISLANNNIDNVSQVESVALTFPQLKNLDMSGNQITNMQAVEQWKGKFKELEALYMTGNPIEANDPNYPATLLEWFPKLQSINGNILRTPEQIAAQIAATQPRPIPQHGPDFRDVNGIAETFLLEFFAAFDADRPKLLQDLYDDRSKFSLAVDTTSVRDPDAPPPPRWSPYLPDSRNLIKITSFNARKQRLRIGTTSIAECWNAFPFTRHPSIKDHIDKYIMDCKPIQGLEDPSGATPGGVDGLMITVHGEFEESDKKTSTMGMRSFSRTFILGPGQPGQAAIRVASDMLSLRASSALPNVHQATGAPPATASPQQAASGPPGIDAIQKQAMLAELARQTGMTAEYAEMCLDQVNWNFDQALVIFNEKKVRV</sequence>
<protein>
    <submittedName>
        <fullName evidence="11">mRNA export factor-like protein</fullName>
    </submittedName>
</protein>
<keyword evidence="12" id="KW-1185">Reference proteome</keyword>
<dbReference type="GeneID" id="75828213"/>
<dbReference type="CDD" id="cd14342">
    <property type="entry name" value="UBA_TAP-C"/>
    <property type="match status" value="1"/>
</dbReference>
<dbReference type="OrthoDB" id="25872at2759"/>
<evidence type="ECO:0000256" key="4">
    <source>
        <dbReference type="ARBA" id="ARBA00022614"/>
    </source>
</evidence>
<dbReference type="GO" id="GO:0003723">
    <property type="term" value="F:RNA binding"/>
    <property type="evidence" value="ECO:0007669"/>
    <property type="project" value="TreeGrafter"/>
</dbReference>
<dbReference type="Gene3D" id="3.10.450.50">
    <property type="match status" value="1"/>
</dbReference>
<dbReference type="PROSITE" id="PS50177">
    <property type="entry name" value="NTF2_DOMAIN"/>
    <property type="match status" value="1"/>
</dbReference>
<organism evidence="11 12">
    <name type="scientific">Emericellopsis cladophorae</name>
    <dbReference type="NCBI Taxonomy" id="2686198"/>
    <lineage>
        <taxon>Eukaryota</taxon>
        <taxon>Fungi</taxon>
        <taxon>Dikarya</taxon>
        <taxon>Ascomycota</taxon>
        <taxon>Pezizomycotina</taxon>
        <taxon>Sordariomycetes</taxon>
        <taxon>Hypocreomycetidae</taxon>
        <taxon>Hypocreales</taxon>
        <taxon>Bionectriaceae</taxon>
        <taxon>Emericellopsis</taxon>
    </lineage>
</organism>
<comment type="similarity">
    <text evidence="2">Belongs to the NXF family.</text>
</comment>
<evidence type="ECO:0000313" key="11">
    <source>
        <dbReference type="EMBL" id="KAI6783820.1"/>
    </source>
</evidence>
<dbReference type="InterPro" id="IPR018222">
    <property type="entry name" value="Nuclear_transport_factor_2_euk"/>
</dbReference>
<feature type="compositionally biased region" description="Low complexity" evidence="8">
    <location>
        <begin position="592"/>
        <end position="612"/>
    </location>
</feature>
<dbReference type="Pfam" id="PF03943">
    <property type="entry name" value="TAP_C"/>
    <property type="match status" value="1"/>
</dbReference>
<keyword evidence="5" id="KW-0677">Repeat</keyword>
<evidence type="ECO:0000256" key="7">
    <source>
        <dbReference type="ARBA" id="ARBA00023242"/>
    </source>
</evidence>
<dbReference type="SUPFAM" id="SSF54427">
    <property type="entry name" value="NTF2-like"/>
    <property type="match status" value="1"/>
</dbReference>
<evidence type="ECO:0000259" key="10">
    <source>
        <dbReference type="PROSITE" id="PS51281"/>
    </source>
</evidence>
<dbReference type="Proteomes" id="UP001055219">
    <property type="component" value="Unassembled WGS sequence"/>
</dbReference>
<dbReference type="InterPro" id="IPR032675">
    <property type="entry name" value="LRR_dom_sf"/>
</dbReference>
<comment type="caution">
    <text evidence="11">The sequence shown here is derived from an EMBL/GenBank/DDBJ whole genome shotgun (WGS) entry which is preliminary data.</text>
</comment>
<evidence type="ECO:0000313" key="12">
    <source>
        <dbReference type="Proteomes" id="UP001055219"/>
    </source>
</evidence>
<dbReference type="Gene3D" id="1.10.8.10">
    <property type="entry name" value="DNA helicase RuvA subunit, C-terminal domain"/>
    <property type="match status" value="1"/>
</dbReference>
<dbReference type="InterPro" id="IPR032710">
    <property type="entry name" value="NTF2-like_dom_sf"/>
</dbReference>
<dbReference type="SUPFAM" id="SSF52058">
    <property type="entry name" value="L domain-like"/>
    <property type="match status" value="1"/>
</dbReference>
<dbReference type="GO" id="GO:0016973">
    <property type="term" value="P:poly(A)+ mRNA export from nucleus"/>
    <property type="evidence" value="ECO:0007669"/>
    <property type="project" value="TreeGrafter"/>
</dbReference>
<dbReference type="PROSITE" id="PS51281">
    <property type="entry name" value="TAP_C"/>
    <property type="match status" value="1"/>
</dbReference>
<proteinExistence type="inferred from homology"/>
<reference evidence="11" key="1">
    <citation type="journal article" date="2021" name="J Fungi (Basel)">
        <title>Genomic and Metabolomic Analyses of the Marine Fungus Emericellopsis cladophorae: Insights into Saltwater Adaptability Mechanisms and Its Biosynthetic Potential.</title>
        <authorList>
            <person name="Goncalves M.F.M."/>
            <person name="Hilario S."/>
            <person name="Van de Peer Y."/>
            <person name="Esteves A.C."/>
            <person name="Alves A."/>
        </authorList>
    </citation>
    <scope>NUCLEOTIDE SEQUENCE</scope>
    <source>
        <strain evidence="11">MUM 19.33</strain>
    </source>
</reference>
<dbReference type="SMART" id="SM00804">
    <property type="entry name" value="TAP_C"/>
    <property type="match status" value="1"/>
</dbReference>
<dbReference type="PANTHER" id="PTHR10662">
    <property type="entry name" value="NUCLEAR RNA EXPORT FACTOR"/>
    <property type="match status" value="1"/>
</dbReference>
<dbReference type="AlphaFoldDB" id="A0A9P9Y5P7"/>
<evidence type="ECO:0000256" key="5">
    <source>
        <dbReference type="ARBA" id="ARBA00022737"/>
    </source>
</evidence>
<feature type="compositionally biased region" description="Basic and acidic residues" evidence="8">
    <location>
        <begin position="91"/>
        <end position="103"/>
    </location>
</feature>
<keyword evidence="7" id="KW-0539">Nucleus</keyword>
<evidence type="ECO:0000259" key="9">
    <source>
        <dbReference type="PROSITE" id="PS50177"/>
    </source>
</evidence>
<feature type="domain" description="NTF2" evidence="9">
    <location>
        <begin position="407"/>
        <end position="581"/>
    </location>
</feature>
<dbReference type="InterPro" id="IPR005637">
    <property type="entry name" value="TAP_C_dom"/>
</dbReference>
<dbReference type="InterPro" id="IPR009060">
    <property type="entry name" value="UBA-like_sf"/>
</dbReference>
<dbReference type="SUPFAM" id="SSF46934">
    <property type="entry name" value="UBA-like"/>
    <property type="match status" value="1"/>
</dbReference>
<dbReference type="EMBL" id="JAGIXG020000006">
    <property type="protein sequence ID" value="KAI6783820.1"/>
    <property type="molecule type" value="Genomic_DNA"/>
</dbReference>
<keyword evidence="6" id="KW-0509">mRNA transport</keyword>
<evidence type="ECO:0000256" key="2">
    <source>
        <dbReference type="ARBA" id="ARBA00009285"/>
    </source>
</evidence>
<keyword evidence="3" id="KW-0813">Transport</keyword>
<reference evidence="11" key="2">
    <citation type="submission" date="2022-07" db="EMBL/GenBank/DDBJ databases">
        <authorList>
            <person name="Goncalves M.F.M."/>
            <person name="Hilario S."/>
            <person name="Van De Peer Y."/>
            <person name="Esteves A.C."/>
            <person name="Alves A."/>
        </authorList>
    </citation>
    <scope>NUCLEOTIDE SEQUENCE</scope>
    <source>
        <strain evidence="11">MUM 19.33</strain>
    </source>
</reference>
<name>A0A9P9Y5P7_9HYPO</name>
<gene>
    <name evidence="11" type="ORF">J7T54_001696</name>
</gene>
<dbReference type="PROSITE" id="PS51450">
    <property type="entry name" value="LRR"/>
    <property type="match status" value="1"/>
</dbReference>
<dbReference type="RefSeq" id="XP_051364676.1">
    <property type="nucleotide sequence ID" value="XM_051503720.1"/>
</dbReference>
<dbReference type="InterPro" id="IPR001611">
    <property type="entry name" value="Leu-rich_rpt"/>
</dbReference>
<comment type="subcellular location">
    <subcellularLocation>
        <location evidence="1">Nucleus</location>
    </subcellularLocation>
</comment>
<dbReference type="InterPro" id="IPR030217">
    <property type="entry name" value="NXF_fam"/>
</dbReference>
<evidence type="ECO:0000256" key="8">
    <source>
        <dbReference type="SAM" id="MobiDB-lite"/>
    </source>
</evidence>